<name>A0ABW5KEZ0_9SPHI</name>
<dbReference type="GO" id="GO:0047470">
    <property type="term" value="F:(1,4)-alpha-D-glucan 1-alpha-D-glucosylmutase activity"/>
    <property type="evidence" value="ECO:0007669"/>
    <property type="project" value="UniProtKB-EC"/>
</dbReference>
<dbReference type="NCBIfam" id="TIGR02401">
    <property type="entry name" value="trehalose_TreY"/>
    <property type="match status" value="1"/>
</dbReference>
<reference evidence="13" key="1">
    <citation type="journal article" date="2019" name="Int. J. Syst. Evol. Microbiol.">
        <title>The Global Catalogue of Microorganisms (GCM) 10K type strain sequencing project: providing services to taxonomists for standard genome sequencing and annotation.</title>
        <authorList>
            <consortium name="The Broad Institute Genomics Platform"/>
            <consortium name="The Broad Institute Genome Sequencing Center for Infectious Disease"/>
            <person name="Wu L."/>
            <person name="Ma J."/>
        </authorList>
    </citation>
    <scope>NUCLEOTIDE SEQUENCE [LARGE SCALE GENOMIC DNA]</scope>
    <source>
        <strain evidence="13">KCTC 42662</strain>
    </source>
</reference>
<dbReference type="CDD" id="cd11336">
    <property type="entry name" value="AmyAc_MTSase"/>
    <property type="match status" value="1"/>
</dbReference>
<evidence type="ECO:0000256" key="7">
    <source>
        <dbReference type="ARBA" id="ARBA00023277"/>
    </source>
</evidence>
<dbReference type="Gene3D" id="1.10.10.470">
    <property type="entry name" value="Maltooligosyl trehalose synthase, domain 4"/>
    <property type="match status" value="1"/>
</dbReference>
<evidence type="ECO:0000256" key="5">
    <source>
        <dbReference type="ARBA" id="ARBA00022676"/>
    </source>
</evidence>
<evidence type="ECO:0000256" key="2">
    <source>
        <dbReference type="ARBA" id="ARBA00005684"/>
    </source>
</evidence>
<dbReference type="InterPro" id="IPR006047">
    <property type="entry name" value="GH13_cat_dom"/>
</dbReference>
<organism evidence="12 13">
    <name type="scientific">Sphingobacterium suaedae</name>
    <dbReference type="NCBI Taxonomy" id="1686402"/>
    <lineage>
        <taxon>Bacteria</taxon>
        <taxon>Pseudomonadati</taxon>
        <taxon>Bacteroidota</taxon>
        <taxon>Sphingobacteriia</taxon>
        <taxon>Sphingobacteriales</taxon>
        <taxon>Sphingobacteriaceae</taxon>
        <taxon>Sphingobacterium</taxon>
    </lineage>
</organism>
<gene>
    <name evidence="12" type="primary">treY</name>
    <name evidence="12" type="ORF">ACFSR5_03685</name>
</gene>
<evidence type="ECO:0000259" key="11">
    <source>
        <dbReference type="SMART" id="SM00642"/>
    </source>
</evidence>
<evidence type="ECO:0000313" key="13">
    <source>
        <dbReference type="Proteomes" id="UP001597545"/>
    </source>
</evidence>
<evidence type="ECO:0000256" key="6">
    <source>
        <dbReference type="ARBA" id="ARBA00022679"/>
    </source>
</evidence>
<dbReference type="EC" id="2.4.1.25" evidence="3 10"/>
<evidence type="ECO:0000256" key="3">
    <source>
        <dbReference type="ARBA" id="ARBA00012560"/>
    </source>
</evidence>
<dbReference type="NCBIfam" id="TIGR00217">
    <property type="entry name" value="malQ"/>
    <property type="match status" value="1"/>
</dbReference>
<keyword evidence="6 10" id="KW-0808">Transferase</keyword>
<protein>
    <recommendedName>
        <fullName evidence="4 10">4-alpha-glucanotransferase</fullName>
        <ecNumber evidence="3 10">2.4.1.25</ecNumber>
    </recommendedName>
    <alternativeName>
        <fullName evidence="8 10">Amylomaltase</fullName>
    </alternativeName>
    <alternativeName>
        <fullName evidence="9 10">Disproportionating enzyme</fullName>
    </alternativeName>
</protein>
<evidence type="ECO:0000256" key="10">
    <source>
        <dbReference type="RuleBase" id="RU361207"/>
    </source>
</evidence>
<keyword evidence="7 10" id="KW-0119">Carbohydrate metabolism</keyword>
<dbReference type="Gene3D" id="3.30.1590.10">
    <property type="entry name" value="Maltooligosyl trehalose synthase, domain 2"/>
    <property type="match status" value="2"/>
</dbReference>
<feature type="domain" description="Glycosyl hydrolase family 13 catalytic" evidence="11">
    <location>
        <begin position="16"/>
        <end position="756"/>
    </location>
</feature>
<evidence type="ECO:0000256" key="9">
    <source>
        <dbReference type="ARBA" id="ARBA00031501"/>
    </source>
</evidence>
<dbReference type="Gene3D" id="1.10.150.200">
    <property type="entry name" value="Maltooligosyl trehalose synthase, domain 3"/>
    <property type="match status" value="1"/>
</dbReference>
<dbReference type="SUPFAM" id="SSF51445">
    <property type="entry name" value="(Trans)glycosidases"/>
    <property type="match status" value="2"/>
</dbReference>
<evidence type="ECO:0000256" key="8">
    <source>
        <dbReference type="ARBA" id="ARBA00031423"/>
    </source>
</evidence>
<keyword evidence="13" id="KW-1185">Reference proteome</keyword>
<accession>A0ABW5KEZ0</accession>
<keyword evidence="5 10" id="KW-0328">Glycosyltransferase</keyword>
<comment type="catalytic activity">
    <reaction evidence="1 10">
        <text>Transfers a segment of a (1-&gt;4)-alpha-D-glucan to a new position in an acceptor, which may be glucose or a (1-&gt;4)-alpha-D-glucan.</text>
        <dbReference type="EC" id="2.4.1.25"/>
    </reaction>
</comment>
<dbReference type="SMART" id="SM00642">
    <property type="entry name" value="Aamy"/>
    <property type="match status" value="1"/>
</dbReference>
<evidence type="ECO:0000256" key="1">
    <source>
        <dbReference type="ARBA" id="ARBA00000439"/>
    </source>
</evidence>
<dbReference type="Proteomes" id="UP001597545">
    <property type="component" value="Unassembled WGS sequence"/>
</dbReference>
<dbReference type="InterPro" id="IPR003385">
    <property type="entry name" value="Glyco_hydro_77"/>
</dbReference>
<comment type="caution">
    <text evidence="12">The sequence shown here is derived from an EMBL/GenBank/DDBJ whole genome shotgun (WGS) entry which is preliminary data.</text>
</comment>
<evidence type="ECO:0000313" key="12">
    <source>
        <dbReference type="EMBL" id="MFD2546744.1"/>
    </source>
</evidence>
<dbReference type="Gene3D" id="3.20.20.80">
    <property type="entry name" value="Glycosidases"/>
    <property type="match status" value="3"/>
</dbReference>
<dbReference type="InterPro" id="IPR013797">
    <property type="entry name" value="Maltooligo_trehalose_synth_4"/>
</dbReference>
<dbReference type="Pfam" id="PF02446">
    <property type="entry name" value="Glyco_hydro_77"/>
    <property type="match status" value="1"/>
</dbReference>
<dbReference type="PANTHER" id="PTHR32438">
    <property type="entry name" value="4-ALPHA-GLUCANOTRANSFERASE DPE1, CHLOROPLASTIC/AMYLOPLASTIC"/>
    <property type="match status" value="1"/>
</dbReference>
<dbReference type="InterPro" id="IPR012767">
    <property type="entry name" value="Trehalose_TreY"/>
</dbReference>
<dbReference type="InterPro" id="IPR017853">
    <property type="entry name" value="GH"/>
</dbReference>
<sequence>MNRPNCTYRIQLHKEFTFHHLSNTLSYLHLLGIDTIYASPIVRAVSGSTHGYDGTDPLSINPEIGSLESFRTLRKACDRLDLKWVQDIVPNHMAFHTENAWLMDLLQYGQTSKFRWHFDTLFCENSSTSEPLMVPFLSTSFDEALNSGALSIILNNEHFYLEYAKQRFPLRPTTYISILRILVPDALPRLPISLMQLKEVEDSGDGARWNQLRDRLFTFLHQNELFDTVYTNLPLLQRENRTLVNLLNEQHYRLCFWQETSERINFRRFFTVNGLICVNVHREHVFNDVHMCIQALLAEGLVDGVRVDHIDGLYDPTTYLRRLRALVGPDAYIAVEKILEQNERLPKEWPIQGTTGYDFLALCNNLLSYRADEKKWTKNYQKLSGITSTVDDLQVKAKARIVHEHLAGELDNLCRLFLTLRLFGKRPVKRKVVRELIGGFITYFPVYRIYDTHFPLIKKSYFLIQSVLDNLSDNHPSIGKEISWMRKLFAMAQHGNDEDLKHNLMVFLQRCMQFTGPAMAKGVEDTLMYTYNRFIGHNEVGDHPKNFGMSRKMFHREMRKRQRNWPYTMNASATHDTKRGEDSRARLAYLSGCSSCWFAHVNDWLTICESYGKELPHRNDIYCLFQALYASYPMPHTEEECFEPRLVDYLVKYVREGKEHSDWANPNVAYEEVLTDFAHFLLDKNDRFFPSFHRFFQSTVDGGIIYSLAQVLLKFTCPGIPDIYQGTELWDLSFVDPDNRRDVHYAERYNDLNACFSGSPVQVSKLWQDRYSGIIKLWLTRQLAHMRKDFASLFAEGAYVEVQVEGVYRRHIFAFGRRLAEQMILTVIPLHVGVLEQWDPSTFQEFDWEDTRIVVNDLPFDNWKNLLCKGVGQGPEIRIADLFTELPCAAVHLYLTRPKREAGLLLPISSLPSAFGIGDFGKGAYQFVDRLAASGQRWWQILPLGPLSREQYYSPYSTWSAMGGNPLFIDLENLVQAGLLEPADLQPIRCRQTDQIDYQRAEADKWTLLDRAFDRAQKHRMPAFEKFCETEESWLDDFALFAVLRLVYPDSPWYRWPLAIKNRNHTVLKRLKKTYALQIRKQKWLQYVFFSQWRALHRYCQAMGIHVLGDVPIYVSHDSVDVWAHRSIFSIRRDGKLRKVAGVPPDYFEPEGQLWGMPVFNWHSLRVTGYRWWVDRMRLNCRLFDEVRLDHFRGFSAYWEIPEDAATAQDGSWQKGPGADLFDRIRSELGTLPFVAEDLGDIDDAVCTLRDRYGFPGMKVLQFAFGADMPSSPNIPHQFGTNVIVYTGTHDNNTTRGWYETLDEASKNRLHAYIGHPISATNVSDALIRLAYASTADRVVIPMQDVMSLGAKHRMNTPASTTGNWTWRMPPKAFTKQQQRMLRTYAYLFNR</sequence>
<proteinExistence type="inferred from homology"/>
<evidence type="ECO:0000256" key="4">
    <source>
        <dbReference type="ARBA" id="ARBA00020295"/>
    </source>
</evidence>
<comment type="similarity">
    <text evidence="2 10">Belongs to the disproportionating enzyme family.</text>
</comment>
<dbReference type="Pfam" id="PF00128">
    <property type="entry name" value="Alpha-amylase"/>
    <property type="match status" value="1"/>
</dbReference>
<dbReference type="RefSeq" id="WP_380900834.1">
    <property type="nucleotide sequence ID" value="NZ_JBHUEG010000007.1"/>
</dbReference>
<dbReference type="NCBIfam" id="NF011080">
    <property type="entry name" value="PRK14508.1-3"/>
    <property type="match status" value="1"/>
</dbReference>
<dbReference type="EMBL" id="JBHULR010000003">
    <property type="protein sequence ID" value="MFD2546744.1"/>
    <property type="molecule type" value="Genomic_DNA"/>
</dbReference>
<keyword evidence="12" id="KW-0413">Isomerase</keyword>
<dbReference type="PANTHER" id="PTHR32438:SF5">
    <property type="entry name" value="4-ALPHA-GLUCANOTRANSFERASE DPE1, CHLOROPLASTIC_AMYLOPLASTIC"/>
    <property type="match status" value="1"/>
</dbReference>